<name>A0A857GL72_9GAMM</name>
<dbReference type="AlphaFoldDB" id="A0A857GL72"/>
<reference evidence="1 2" key="1">
    <citation type="submission" date="2017-10" db="EMBL/GenBank/DDBJ databases">
        <title>Coral associated bacteria.</title>
        <authorList>
            <person name="Wang X."/>
        </authorList>
    </citation>
    <scope>NUCLEOTIDE SEQUENCE [LARGE SCALE GENOMIC DNA]</scope>
    <source>
        <strain evidence="1 2">SCSIO 43005</strain>
    </source>
</reference>
<accession>A0A857GL72</accession>
<evidence type="ECO:0000313" key="1">
    <source>
        <dbReference type="EMBL" id="QHD50019.1"/>
    </source>
</evidence>
<dbReference type="Proteomes" id="UP000463949">
    <property type="component" value="Chromosome"/>
</dbReference>
<dbReference type="KEGG" id="hmd:CTT34_10120"/>
<gene>
    <name evidence="1" type="ORF">CTT34_10120</name>
</gene>
<protein>
    <submittedName>
        <fullName evidence="1">Uncharacterized protein</fullName>
    </submittedName>
</protein>
<organism evidence="1 2">
    <name type="scientific">Vreelandella aquamarina</name>
    <dbReference type="NCBI Taxonomy" id="77097"/>
    <lineage>
        <taxon>Bacteria</taxon>
        <taxon>Pseudomonadati</taxon>
        <taxon>Pseudomonadota</taxon>
        <taxon>Gammaproteobacteria</taxon>
        <taxon>Oceanospirillales</taxon>
        <taxon>Halomonadaceae</taxon>
        <taxon>Vreelandella</taxon>
    </lineage>
</organism>
<proteinExistence type="predicted"/>
<evidence type="ECO:0000313" key="2">
    <source>
        <dbReference type="Proteomes" id="UP000463949"/>
    </source>
</evidence>
<dbReference type="EMBL" id="CP024621">
    <property type="protein sequence ID" value="QHD50019.1"/>
    <property type="molecule type" value="Genomic_DNA"/>
</dbReference>
<sequence length="96" mass="10761">MSDWKITGRAGWDEETGDAVYHVTKGSKSLNAGDHKELEALLRDTQERHESAKRMAAALLDLTMSMARDCQDGMTELSDSFCEARQALSDWRALNK</sequence>
<dbReference type="RefSeq" id="WP_159342331.1">
    <property type="nucleotide sequence ID" value="NZ_CP024621.1"/>
</dbReference>